<dbReference type="InterPro" id="IPR006119">
    <property type="entry name" value="Resolv_N"/>
</dbReference>
<accession>A0A7X5QNB7</accession>
<dbReference type="InterPro" id="IPR036162">
    <property type="entry name" value="Resolvase-like_N_sf"/>
</dbReference>
<dbReference type="AlphaFoldDB" id="A0A7X5QNB7"/>
<dbReference type="Gene3D" id="3.40.50.1390">
    <property type="entry name" value="Resolvase, N-terminal catalytic domain"/>
    <property type="match status" value="1"/>
</dbReference>
<name>A0A7X5QNB7_9GAMM</name>
<dbReference type="Pfam" id="PF00239">
    <property type="entry name" value="Resolvase"/>
    <property type="match status" value="1"/>
</dbReference>
<evidence type="ECO:0000313" key="2">
    <source>
        <dbReference type="EMBL" id="NHB97507.1"/>
    </source>
</evidence>
<comment type="caution">
    <text evidence="2">The sequence shown here is derived from an EMBL/GenBank/DDBJ whole genome shotgun (WGS) entry which is preliminary data.</text>
</comment>
<reference evidence="2 3" key="1">
    <citation type="submission" date="2018-02" db="EMBL/GenBank/DDBJ databases">
        <authorList>
            <person name="Machado R.A."/>
        </authorList>
    </citation>
    <scope>NUCLEOTIDE SEQUENCE [LARGE SCALE GENOMIC DNA]</scope>
    <source>
        <strain evidence="2 3">DSM 23271</strain>
    </source>
</reference>
<gene>
    <name evidence="2" type="ORF">C5470_14360</name>
</gene>
<dbReference type="EMBL" id="PUJV01000016">
    <property type="protein sequence ID" value="NHB97507.1"/>
    <property type="molecule type" value="Genomic_DNA"/>
</dbReference>
<dbReference type="GO" id="GO:0000150">
    <property type="term" value="F:DNA strand exchange activity"/>
    <property type="evidence" value="ECO:0007669"/>
    <property type="project" value="InterPro"/>
</dbReference>
<evidence type="ECO:0000313" key="3">
    <source>
        <dbReference type="Proteomes" id="UP000547931"/>
    </source>
</evidence>
<organism evidence="2 3">
    <name type="scientific">Photorhabdus stackebrandtii</name>
    <dbReference type="NCBI Taxonomy" id="1123042"/>
    <lineage>
        <taxon>Bacteria</taxon>
        <taxon>Pseudomonadati</taxon>
        <taxon>Pseudomonadota</taxon>
        <taxon>Gammaproteobacteria</taxon>
        <taxon>Enterobacterales</taxon>
        <taxon>Morganellaceae</taxon>
        <taxon>Photorhabdus</taxon>
    </lineage>
</organism>
<dbReference type="GO" id="GO:0003677">
    <property type="term" value="F:DNA binding"/>
    <property type="evidence" value="ECO:0007669"/>
    <property type="project" value="InterPro"/>
</dbReference>
<dbReference type="SUPFAM" id="SSF53041">
    <property type="entry name" value="Resolvase-like"/>
    <property type="match status" value="1"/>
</dbReference>
<dbReference type="PROSITE" id="PS51736">
    <property type="entry name" value="RECOMBINASES_3"/>
    <property type="match status" value="1"/>
</dbReference>
<dbReference type="Proteomes" id="UP000547931">
    <property type="component" value="Unassembled WGS sequence"/>
</dbReference>
<keyword evidence="3" id="KW-1185">Reference proteome</keyword>
<feature type="domain" description="Resolvase/invertase-type recombinase catalytic" evidence="1">
    <location>
        <begin position="2"/>
        <end position="62"/>
    </location>
</feature>
<protein>
    <recommendedName>
        <fullName evidence="1">Resolvase/invertase-type recombinase catalytic domain-containing protein</fullName>
    </recommendedName>
</protein>
<proteinExistence type="predicted"/>
<sequence length="62" mass="6875">MWLFGCVRVSTSQQSLGVQIKAMKEAGVRANRIFTDKESGSHANRDGLNLLCMKIEEGDSLF</sequence>
<evidence type="ECO:0000259" key="1">
    <source>
        <dbReference type="PROSITE" id="PS51736"/>
    </source>
</evidence>